<dbReference type="PANTHER" id="PTHR48228">
    <property type="entry name" value="SUCCINYL-COA--D-CITRAMALATE COA-TRANSFERASE"/>
    <property type="match status" value="1"/>
</dbReference>
<accession>A0A8J8NLN1</accession>
<dbReference type="AlphaFoldDB" id="A0A8J8NLN1"/>
<dbReference type="Pfam" id="PF02515">
    <property type="entry name" value="CoA_transf_3"/>
    <property type="match status" value="1"/>
</dbReference>
<keyword evidence="2" id="KW-0812">Transmembrane</keyword>
<dbReference type="PANTHER" id="PTHR48228:SF5">
    <property type="entry name" value="ALPHA-METHYLACYL-COA RACEMASE"/>
    <property type="match status" value="1"/>
</dbReference>
<comment type="caution">
    <text evidence="3">The sequence shown here is derived from an EMBL/GenBank/DDBJ whole genome shotgun (WGS) entry which is preliminary data.</text>
</comment>
<name>A0A8J8NLN1_HALGN</name>
<keyword evidence="4" id="KW-1185">Reference proteome</keyword>
<dbReference type="GO" id="GO:0003824">
    <property type="term" value="F:catalytic activity"/>
    <property type="evidence" value="ECO:0007669"/>
    <property type="project" value="InterPro"/>
</dbReference>
<dbReference type="Gene3D" id="3.30.1540.10">
    <property type="entry name" value="formyl-coa transferase, domain 3"/>
    <property type="match status" value="1"/>
</dbReference>
<dbReference type="InterPro" id="IPR050509">
    <property type="entry name" value="CoA-transferase_III"/>
</dbReference>
<feature type="transmembrane region" description="Helical" evidence="2">
    <location>
        <begin position="12"/>
        <end position="30"/>
    </location>
</feature>
<dbReference type="InterPro" id="IPR003673">
    <property type="entry name" value="CoA-Trfase_fam_III"/>
</dbReference>
<gene>
    <name evidence="3" type="ORF">FGO68_gene7619</name>
</gene>
<dbReference type="SUPFAM" id="SSF89796">
    <property type="entry name" value="CoA-transferase family III (CaiB/BaiF)"/>
    <property type="match status" value="1"/>
</dbReference>
<sequence>MISLPQQPTTNLMLYYCYSMVLFTKILLALQAHTQENPLIIKNNAFDNLAYLSKFYLKAKETGLWGRDQGENLLDGGAPFYSIYKSKDKKYFAVGCIEPQFFKVFVDILGIEEKKRQDLIDNQMNIDEWPAMKKYFTEIFSTKTSLELKEKFKPSEACVTEVVSEVKSLKKAIFKNCIVKQDKELVKSDPVWGELAKELRLQTDRTIIPLAKL</sequence>
<evidence type="ECO:0000313" key="4">
    <source>
        <dbReference type="Proteomes" id="UP000785679"/>
    </source>
</evidence>
<reference evidence="3" key="1">
    <citation type="submission" date="2019-06" db="EMBL/GenBank/DDBJ databases">
        <authorList>
            <person name="Zheng W."/>
        </authorList>
    </citation>
    <scope>NUCLEOTIDE SEQUENCE</scope>
    <source>
        <strain evidence="3">QDHG01</strain>
    </source>
</reference>
<dbReference type="OrthoDB" id="16747at2759"/>
<keyword evidence="2" id="KW-1133">Transmembrane helix</keyword>
<evidence type="ECO:0000313" key="3">
    <source>
        <dbReference type="EMBL" id="TNV77536.1"/>
    </source>
</evidence>
<organism evidence="3 4">
    <name type="scientific">Halteria grandinella</name>
    <dbReference type="NCBI Taxonomy" id="5974"/>
    <lineage>
        <taxon>Eukaryota</taxon>
        <taxon>Sar</taxon>
        <taxon>Alveolata</taxon>
        <taxon>Ciliophora</taxon>
        <taxon>Intramacronucleata</taxon>
        <taxon>Spirotrichea</taxon>
        <taxon>Stichotrichia</taxon>
        <taxon>Sporadotrichida</taxon>
        <taxon>Halteriidae</taxon>
        <taxon>Halteria</taxon>
    </lineage>
</organism>
<proteinExistence type="inferred from homology"/>
<evidence type="ECO:0000256" key="2">
    <source>
        <dbReference type="SAM" id="Phobius"/>
    </source>
</evidence>
<keyword evidence="2" id="KW-0472">Membrane</keyword>
<comment type="similarity">
    <text evidence="1">Belongs to the CoA-transferase III family.</text>
</comment>
<dbReference type="InterPro" id="IPR044855">
    <property type="entry name" value="CoA-Trfase_III_dom3_sf"/>
</dbReference>
<evidence type="ECO:0000256" key="1">
    <source>
        <dbReference type="ARBA" id="ARBA00008383"/>
    </source>
</evidence>
<dbReference type="InterPro" id="IPR023606">
    <property type="entry name" value="CoA-Trfase_III_dom_1_sf"/>
</dbReference>
<dbReference type="EMBL" id="RRYP01011749">
    <property type="protein sequence ID" value="TNV77536.1"/>
    <property type="molecule type" value="Genomic_DNA"/>
</dbReference>
<dbReference type="Proteomes" id="UP000785679">
    <property type="component" value="Unassembled WGS sequence"/>
</dbReference>
<protein>
    <submittedName>
        <fullName evidence="3">Uncharacterized protein</fullName>
    </submittedName>
</protein>